<dbReference type="AlphaFoldDB" id="A0AAW2AGH9"/>
<accession>A0AAW2AGH9</accession>
<evidence type="ECO:0000313" key="2">
    <source>
        <dbReference type="Proteomes" id="UP001479290"/>
    </source>
</evidence>
<keyword evidence="2" id="KW-1185">Reference proteome</keyword>
<comment type="caution">
    <text evidence="1">The sequence shown here is derived from an EMBL/GenBank/DDBJ whole genome shotgun (WGS) entry which is preliminary data.</text>
</comment>
<gene>
    <name evidence="1" type="ORF">ABG768_025286</name>
</gene>
<protein>
    <submittedName>
        <fullName evidence="1">Uncharacterized protein</fullName>
    </submittedName>
</protein>
<dbReference type="EMBL" id="JAWDJR010000007">
    <property type="protein sequence ID" value="KAK9971948.1"/>
    <property type="molecule type" value="Genomic_DNA"/>
</dbReference>
<organism evidence="1 2">
    <name type="scientific">Culter alburnus</name>
    <name type="common">Topmouth culter</name>
    <dbReference type="NCBI Taxonomy" id="194366"/>
    <lineage>
        <taxon>Eukaryota</taxon>
        <taxon>Metazoa</taxon>
        <taxon>Chordata</taxon>
        <taxon>Craniata</taxon>
        <taxon>Vertebrata</taxon>
        <taxon>Euteleostomi</taxon>
        <taxon>Actinopterygii</taxon>
        <taxon>Neopterygii</taxon>
        <taxon>Teleostei</taxon>
        <taxon>Ostariophysi</taxon>
        <taxon>Cypriniformes</taxon>
        <taxon>Xenocyprididae</taxon>
        <taxon>Xenocypridinae</taxon>
        <taxon>Culter</taxon>
    </lineage>
</organism>
<proteinExistence type="predicted"/>
<sequence length="52" mass="6319">LPQHVPIPLRHDRDYFHAAIFHWTTQGLSQLRVAARVDRPRRYIHKELQYQS</sequence>
<evidence type="ECO:0000313" key="1">
    <source>
        <dbReference type="EMBL" id="KAK9971948.1"/>
    </source>
</evidence>
<feature type="non-terminal residue" evidence="1">
    <location>
        <position position="52"/>
    </location>
</feature>
<reference evidence="1 2" key="1">
    <citation type="submission" date="2024-05" db="EMBL/GenBank/DDBJ databases">
        <title>A high-quality chromosomal-level genome assembly of Topmouth culter (Culter alburnus).</title>
        <authorList>
            <person name="Zhao H."/>
        </authorList>
    </citation>
    <scope>NUCLEOTIDE SEQUENCE [LARGE SCALE GENOMIC DNA]</scope>
    <source>
        <strain evidence="1">CATC2023</strain>
        <tissue evidence="1">Muscle</tissue>
    </source>
</reference>
<name>A0AAW2AGH9_CULAL</name>
<feature type="non-terminal residue" evidence="1">
    <location>
        <position position="1"/>
    </location>
</feature>
<dbReference type="Proteomes" id="UP001479290">
    <property type="component" value="Unassembled WGS sequence"/>
</dbReference>